<dbReference type="PANTHER" id="PTHR37750">
    <property type="entry name" value="COX19-LIKE CHCH FAMILY PROTEIN"/>
    <property type="match status" value="1"/>
</dbReference>
<proteinExistence type="predicted"/>
<dbReference type="PANTHER" id="PTHR37750:SF1">
    <property type="entry name" value="COX19-LIKE CHCH FAMILY PROTEIN"/>
    <property type="match status" value="1"/>
</dbReference>
<organism evidence="1">
    <name type="scientific">Musa acuminata subsp. malaccensis</name>
    <name type="common">Wild banana</name>
    <name type="synonym">Musa malaccensis</name>
    <dbReference type="NCBI Taxonomy" id="214687"/>
    <lineage>
        <taxon>Eukaryota</taxon>
        <taxon>Viridiplantae</taxon>
        <taxon>Streptophyta</taxon>
        <taxon>Embryophyta</taxon>
        <taxon>Tracheophyta</taxon>
        <taxon>Spermatophyta</taxon>
        <taxon>Magnoliopsida</taxon>
        <taxon>Liliopsida</taxon>
        <taxon>Zingiberales</taxon>
        <taxon>Musaceae</taxon>
        <taxon>Musa</taxon>
    </lineage>
</organism>
<dbReference type="PROSITE" id="PS51808">
    <property type="entry name" value="CHCH"/>
    <property type="match status" value="1"/>
</dbReference>
<dbReference type="EMBL" id="HG996467">
    <property type="protein sequence ID" value="CAG1862763.1"/>
    <property type="molecule type" value="Genomic_DNA"/>
</dbReference>
<accession>A0A8D7BAR4</accession>
<dbReference type="AlphaFoldDB" id="A0A8D7BAR4"/>
<evidence type="ECO:0000313" key="1">
    <source>
        <dbReference type="EMBL" id="CAG1862763.1"/>
    </source>
</evidence>
<dbReference type="SUPFAM" id="SSF47072">
    <property type="entry name" value="Cysteine alpha-hairpin motif"/>
    <property type="match status" value="1"/>
</dbReference>
<reference evidence="1" key="1">
    <citation type="submission" date="2021-03" db="EMBL/GenBank/DDBJ databases">
        <authorList>
            <consortium name="Genoscope - CEA"/>
            <person name="William W."/>
        </authorList>
    </citation>
    <scope>NUCLEOTIDE SEQUENCE</scope>
    <source>
        <strain evidence="1">Doubled-haploid Pahang</strain>
    </source>
</reference>
<protein>
    <submittedName>
        <fullName evidence="1">(wild Malaysian banana) hypothetical protein</fullName>
    </submittedName>
</protein>
<sequence length="71" mass="7821">MEAATPQPVCAMEALDLLNCAVDTPFDRDRCLRFLDAPRSCVLEMKVKKFSVAEQGHAAEAPKRGKSLNTK</sequence>
<dbReference type="InterPro" id="IPR009069">
    <property type="entry name" value="Cys_alpha_HP_mot_SF"/>
</dbReference>
<name>A0A8D7BAR4_MUSAM</name>
<gene>
    <name evidence="1" type="ORF">GSMUA_76570.1</name>
</gene>